<dbReference type="Gene3D" id="2.130.10.10">
    <property type="entry name" value="YVTN repeat-like/Quinoprotein amine dehydrogenase"/>
    <property type="match status" value="2"/>
</dbReference>
<name>S8F290_FOMSC</name>
<dbReference type="Pfam" id="PF00400">
    <property type="entry name" value="WD40"/>
    <property type="match status" value="1"/>
</dbReference>
<evidence type="ECO:0000256" key="1">
    <source>
        <dbReference type="ARBA" id="ARBA00022574"/>
    </source>
</evidence>
<dbReference type="InterPro" id="IPR001680">
    <property type="entry name" value="WD40_rpt"/>
</dbReference>
<dbReference type="eggNOG" id="KOG0313">
    <property type="taxonomic scope" value="Eukaryota"/>
</dbReference>
<evidence type="ECO:0000313" key="6">
    <source>
        <dbReference type="Proteomes" id="UP000015241"/>
    </source>
</evidence>
<dbReference type="AlphaFoldDB" id="S8F290"/>
<keyword evidence="1 3" id="KW-0853">WD repeat</keyword>
<dbReference type="InterPro" id="IPR036322">
    <property type="entry name" value="WD40_repeat_dom_sf"/>
</dbReference>
<dbReference type="EMBL" id="KE504299">
    <property type="protein sequence ID" value="EPS93109.1"/>
    <property type="molecule type" value="Genomic_DNA"/>
</dbReference>
<sequence>MTHRGSAEEPDRSRSQTRCALSSLFPWRPSRLVSLRPPLCAPTDVTTARSGHPRGPPLTSHVAPSNLPVSLHLHAAPLASLAPDAASTHLLTASCDGLTGVWDTSIPEEDKVPAEEPTQRKKRRRVAFDTNGEQAYSCGFDSTVRVWDVENGLCTNTVAASSKPFLDLALTPSATSALACSTDCTVLQYDCRAALVAGSYDGAVRLWHLRSTKSAVTSVRACVATPKKGGKVISVDWARGVVGVGSERGVEIWRVGESEQVPRNGTFAVTAPNYSRFPYTTKSLDGKEIDKHARRNGVLVEGQSVSGPRPLINEELLLTTPVGYGFSLTEKHWSTLRPLLFAQRVHLTSALEFVVEHVAPFGWNDEACVQYEDWSMTSREKVDFVDSRLSLQPISVDRPIARSSSPDDDDLQFLDIQPDPTSTNLEVNEFLQLCAVRRRAARSPPQPTAEETDRVVRYERTAGRK</sequence>
<dbReference type="PANTHER" id="PTHR19855:SF11">
    <property type="entry name" value="RIBOSOME BIOGENESIS PROTEIN WDR12"/>
    <property type="match status" value="1"/>
</dbReference>
<organism evidence="5 6">
    <name type="scientific">Fomitopsis schrenkii</name>
    <name type="common">Brown rot fungus</name>
    <dbReference type="NCBI Taxonomy" id="2126942"/>
    <lineage>
        <taxon>Eukaryota</taxon>
        <taxon>Fungi</taxon>
        <taxon>Dikarya</taxon>
        <taxon>Basidiomycota</taxon>
        <taxon>Agaricomycotina</taxon>
        <taxon>Agaricomycetes</taxon>
        <taxon>Polyporales</taxon>
        <taxon>Fomitopsis</taxon>
    </lineage>
</organism>
<dbReference type="SUPFAM" id="SSF50978">
    <property type="entry name" value="WD40 repeat-like"/>
    <property type="match status" value="1"/>
</dbReference>
<keyword evidence="6" id="KW-1185">Reference proteome</keyword>
<dbReference type="SMART" id="SM00320">
    <property type="entry name" value="WD40"/>
    <property type="match status" value="3"/>
</dbReference>
<evidence type="ECO:0000256" key="2">
    <source>
        <dbReference type="ARBA" id="ARBA00022737"/>
    </source>
</evidence>
<evidence type="ECO:0000313" key="5">
    <source>
        <dbReference type="EMBL" id="EPS93109.1"/>
    </source>
</evidence>
<dbReference type="InterPro" id="IPR015943">
    <property type="entry name" value="WD40/YVTN_repeat-like_dom_sf"/>
</dbReference>
<keyword evidence="2" id="KW-0677">Repeat</keyword>
<gene>
    <name evidence="5" type="ORF">FOMPIDRAFT_1056277</name>
</gene>
<dbReference type="Proteomes" id="UP000015241">
    <property type="component" value="Unassembled WGS sequence"/>
</dbReference>
<dbReference type="InParanoid" id="S8F290"/>
<dbReference type="InterPro" id="IPR019775">
    <property type="entry name" value="WD40_repeat_CS"/>
</dbReference>
<dbReference type="PROSITE" id="PS00678">
    <property type="entry name" value="WD_REPEATS_1"/>
    <property type="match status" value="1"/>
</dbReference>
<dbReference type="PROSITE" id="PS50082">
    <property type="entry name" value="WD_REPEATS_2"/>
    <property type="match status" value="2"/>
</dbReference>
<feature type="region of interest" description="Disordered" evidence="4">
    <location>
        <begin position="440"/>
        <end position="465"/>
    </location>
</feature>
<feature type="compositionally biased region" description="Basic and acidic residues" evidence="4">
    <location>
        <begin position="451"/>
        <end position="465"/>
    </location>
</feature>
<evidence type="ECO:0000256" key="3">
    <source>
        <dbReference type="PROSITE-ProRule" id="PRU00221"/>
    </source>
</evidence>
<dbReference type="PRINTS" id="PR00320">
    <property type="entry name" value="GPROTEINBRPT"/>
</dbReference>
<proteinExistence type="predicted"/>
<dbReference type="PANTHER" id="PTHR19855">
    <property type="entry name" value="WD40 REPEAT PROTEIN 12, 37"/>
    <property type="match status" value="1"/>
</dbReference>
<evidence type="ECO:0000256" key="4">
    <source>
        <dbReference type="SAM" id="MobiDB-lite"/>
    </source>
</evidence>
<accession>S8F290</accession>
<reference evidence="5 6" key="1">
    <citation type="journal article" date="2012" name="Science">
        <title>The Paleozoic origin of enzymatic lignin decomposition reconstructed from 31 fungal genomes.</title>
        <authorList>
            <person name="Floudas D."/>
            <person name="Binder M."/>
            <person name="Riley R."/>
            <person name="Barry K."/>
            <person name="Blanchette R.A."/>
            <person name="Henrissat B."/>
            <person name="Martinez A.T."/>
            <person name="Otillar R."/>
            <person name="Spatafora J.W."/>
            <person name="Yadav J.S."/>
            <person name="Aerts A."/>
            <person name="Benoit I."/>
            <person name="Boyd A."/>
            <person name="Carlson A."/>
            <person name="Copeland A."/>
            <person name="Coutinho P.M."/>
            <person name="de Vries R.P."/>
            <person name="Ferreira P."/>
            <person name="Findley K."/>
            <person name="Foster B."/>
            <person name="Gaskell J."/>
            <person name="Glotzer D."/>
            <person name="Gorecki P."/>
            <person name="Heitman J."/>
            <person name="Hesse C."/>
            <person name="Hori C."/>
            <person name="Igarashi K."/>
            <person name="Jurgens J.A."/>
            <person name="Kallen N."/>
            <person name="Kersten P."/>
            <person name="Kohler A."/>
            <person name="Kuees U."/>
            <person name="Kumar T.K.A."/>
            <person name="Kuo A."/>
            <person name="LaButti K."/>
            <person name="Larrondo L.F."/>
            <person name="Lindquist E."/>
            <person name="Ling A."/>
            <person name="Lombard V."/>
            <person name="Lucas S."/>
            <person name="Lundell T."/>
            <person name="Martin R."/>
            <person name="McLaughlin D.J."/>
            <person name="Morgenstern I."/>
            <person name="Morin E."/>
            <person name="Murat C."/>
            <person name="Nagy L.G."/>
            <person name="Nolan M."/>
            <person name="Ohm R.A."/>
            <person name="Patyshakuliyeva A."/>
            <person name="Rokas A."/>
            <person name="Ruiz-Duenas F.J."/>
            <person name="Sabat G."/>
            <person name="Salamov A."/>
            <person name="Samejima M."/>
            <person name="Schmutz J."/>
            <person name="Slot J.C."/>
            <person name="St John F."/>
            <person name="Stenlid J."/>
            <person name="Sun H."/>
            <person name="Sun S."/>
            <person name="Syed K."/>
            <person name="Tsang A."/>
            <person name="Wiebenga A."/>
            <person name="Young D."/>
            <person name="Pisabarro A."/>
            <person name="Eastwood D.C."/>
            <person name="Martin F."/>
            <person name="Cullen D."/>
            <person name="Grigoriev I.V."/>
            <person name="Hibbett D.S."/>
        </authorList>
    </citation>
    <scope>NUCLEOTIDE SEQUENCE</scope>
    <source>
        <strain evidence="6">FP-58527</strain>
    </source>
</reference>
<dbReference type="OrthoDB" id="10251381at2759"/>
<dbReference type="InterPro" id="IPR020472">
    <property type="entry name" value="WD40_PAC1"/>
</dbReference>
<protein>
    <submittedName>
        <fullName evidence="5">Uncharacterized protein</fullName>
    </submittedName>
</protein>
<dbReference type="HOGENOM" id="CLU_587976_0_0_1"/>
<feature type="repeat" description="WD" evidence="3">
    <location>
        <begin position="195"/>
        <end position="217"/>
    </location>
</feature>
<feature type="repeat" description="WD" evidence="3">
    <location>
        <begin position="126"/>
        <end position="157"/>
    </location>
</feature>
<dbReference type="STRING" id="743788.S8F290"/>